<feature type="chain" id="PRO_5005679248" evidence="1">
    <location>
        <begin position="19"/>
        <end position="85"/>
    </location>
</feature>
<feature type="signal peptide" evidence="1">
    <location>
        <begin position="1"/>
        <end position="18"/>
    </location>
</feature>
<dbReference type="FunCoup" id="G0P6V0">
    <property type="interactions" value="1094"/>
</dbReference>
<gene>
    <name evidence="2" type="ORF">CAEBREN_25066</name>
</gene>
<sequence length="85" mass="10429">MRFFIIALFFCILANVFAWNSGDRIALDDDEYNPEAVANRRQIAMEYLIREKFRTRVREEIAKEELRHMYQRHKIRRAMEDFNDN</sequence>
<name>G0P6V0_CAEBE</name>
<evidence type="ECO:0000256" key="1">
    <source>
        <dbReference type="SAM" id="SignalP"/>
    </source>
</evidence>
<evidence type="ECO:0000313" key="3">
    <source>
        <dbReference type="Proteomes" id="UP000008068"/>
    </source>
</evidence>
<dbReference type="AlphaFoldDB" id="G0P6V0"/>
<accession>G0P6V0</accession>
<dbReference type="OMA" id="KFRTRVR"/>
<dbReference type="OrthoDB" id="5806500at2759"/>
<keyword evidence="1" id="KW-0732">Signal</keyword>
<dbReference type="eggNOG" id="ENOG502TIRF">
    <property type="taxonomic scope" value="Eukaryota"/>
</dbReference>
<evidence type="ECO:0000313" key="2">
    <source>
        <dbReference type="EMBL" id="EGT46564.1"/>
    </source>
</evidence>
<dbReference type="Proteomes" id="UP000008068">
    <property type="component" value="Unassembled WGS sequence"/>
</dbReference>
<organism evidence="3">
    <name type="scientific">Caenorhabditis brenneri</name>
    <name type="common">Nematode worm</name>
    <dbReference type="NCBI Taxonomy" id="135651"/>
    <lineage>
        <taxon>Eukaryota</taxon>
        <taxon>Metazoa</taxon>
        <taxon>Ecdysozoa</taxon>
        <taxon>Nematoda</taxon>
        <taxon>Chromadorea</taxon>
        <taxon>Rhabditida</taxon>
        <taxon>Rhabditina</taxon>
        <taxon>Rhabditomorpha</taxon>
        <taxon>Rhabditoidea</taxon>
        <taxon>Rhabditidae</taxon>
        <taxon>Peloderinae</taxon>
        <taxon>Caenorhabditis</taxon>
    </lineage>
</organism>
<proteinExistence type="predicted"/>
<dbReference type="EMBL" id="GL380104">
    <property type="protein sequence ID" value="EGT46564.1"/>
    <property type="molecule type" value="Genomic_DNA"/>
</dbReference>
<dbReference type="InParanoid" id="G0P6V0"/>
<dbReference type="HOGENOM" id="CLU_2514639_0_0_1"/>
<keyword evidence="3" id="KW-1185">Reference proteome</keyword>
<reference evidence="3" key="1">
    <citation type="submission" date="2011-07" db="EMBL/GenBank/DDBJ databases">
        <authorList>
            <consortium name="Caenorhabditis brenneri Sequencing and Analysis Consortium"/>
            <person name="Wilson R.K."/>
        </authorList>
    </citation>
    <scope>NUCLEOTIDE SEQUENCE [LARGE SCALE GENOMIC DNA]</scope>
    <source>
        <strain evidence="3">PB2801</strain>
    </source>
</reference>
<protein>
    <submittedName>
        <fullName evidence="2">Uncharacterized protein</fullName>
    </submittedName>
</protein>